<gene>
    <name evidence="1" type="ORF">BJI46_11810</name>
</gene>
<dbReference type="SUPFAM" id="SSF75169">
    <property type="entry name" value="DsrEFH-like"/>
    <property type="match status" value="1"/>
</dbReference>
<evidence type="ECO:0000313" key="2">
    <source>
        <dbReference type="Proteomes" id="UP000185895"/>
    </source>
</evidence>
<dbReference type="OrthoDB" id="6705704at2"/>
<sequence>MKTVLIILTQNDQSQLNVNESIAALMLFASFNINIHILFKDAALSLLNPANVIDEKLKQFIKPTAKMVESFEFYDIENFYVLNIDKTHPLVKNTHIQLQFIDLSADFIQQFDHIITW</sequence>
<reference evidence="1 2" key="1">
    <citation type="submission" date="2016-09" db="EMBL/GenBank/DDBJ databases">
        <authorList>
            <person name="Capua I."/>
            <person name="De Benedictis P."/>
            <person name="Joannis T."/>
            <person name="Lombin L.H."/>
            <person name="Cattoli G."/>
        </authorList>
    </citation>
    <scope>NUCLEOTIDE SEQUENCE [LARGE SCALE GENOMIC DNA]</scope>
    <source>
        <strain evidence="1 2">ANC 4671</strain>
    </source>
</reference>
<dbReference type="InterPro" id="IPR027396">
    <property type="entry name" value="DsrEFH-like"/>
</dbReference>
<dbReference type="Gene3D" id="3.40.1260.10">
    <property type="entry name" value="DsrEFH-like"/>
    <property type="match status" value="1"/>
</dbReference>
<protein>
    <recommendedName>
        <fullName evidence="3">Sulfurtransferase complex subunit TusC</fullName>
    </recommendedName>
</protein>
<dbReference type="AlphaFoldDB" id="A0A1E7RCC2"/>
<comment type="caution">
    <text evidence="1">The sequence shown here is derived from an EMBL/GenBank/DDBJ whole genome shotgun (WGS) entry which is preliminary data.</text>
</comment>
<dbReference type="EMBL" id="MKKK01000018">
    <property type="protein sequence ID" value="OEY96867.1"/>
    <property type="molecule type" value="Genomic_DNA"/>
</dbReference>
<keyword evidence="2" id="KW-1185">Reference proteome</keyword>
<name>A0A1E7RCC2_9GAMM</name>
<organism evidence="1 2">
    <name type="scientific">Acinetobacter qingfengensis</name>
    <dbReference type="NCBI Taxonomy" id="1262585"/>
    <lineage>
        <taxon>Bacteria</taxon>
        <taxon>Pseudomonadati</taxon>
        <taxon>Pseudomonadota</taxon>
        <taxon>Gammaproteobacteria</taxon>
        <taxon>Moraxellales</taxon>
        <taxon>Moraxellaceae</taxon>
        <taxon>Acinetobacter</taxon>
    </lineage>
</organism>
<evidence type="ECO:0000313" key="1">
    <source>
        <dbReference type="EMBL" id="OEY96867.1"/>
    </source>
</evidence>
<proteinExistence type="predicted"/>
<dbReference type="RefSeq" id="WP_070069661.1">
    <property type="nucleotide sequence ID" value="NZ_MKKK01000018.1"/>
</dbReference>
<dbReference type="STRING" id="1262585.BJI46_11810"/>
<dbReference type="Proteomes" id="UP000185895">
    <property type="component" value="Unassembled WGS sequence"/>
</dbReference>
<accession>A0A1E7RCC2</accession>
<evidence type="ECO:0008006" key="3">
    <source>
        <dbReference type="Google" id="ProtNLM"/>
    </source>
</evidence>